<evidence type="ECO:0000256" key="2">
    <source>
        <dbReference type="ARBA" id="ARBA00005019"/>
    </source>
</evidence>
<sequence length="187" mass="21881">MRRIGILGGTFDPPHIGHLIIAEEVRNALNLEEIWFIPTYEPPHKEKAAMKVNMRLAMLRKAIEANSSFHINTIEIDRLGKSYTFDTMKALTQMHKDTEFYFIIGGDMVEYLPHWYKIDELQDMISFVGVKRPGHSLDTPYNIKEVDIPLIDISSSFLRERLSKKESIRYFVPDPVYTFIKENKLYE</sequence>
<dbReference type="EC" id="2.7.7.18" evidence="10"/>
<keyword evidence="5 10" id="KW-0548">Nucleotidyltransferase</keyword>
<reference evidence="12 13" key="1">
    <citation type="submission" date="2019-11" db="EMBL/GenBank/DDBJ databases">
        <authorList>
            <person name="Li X."/>
        </authorList>
    </citation>
    <scope>NUCLEOTIDE SEQUENCE [LARGE SCALE GENOMIC DNA]</scope>
    <source>
        <strain evidence="12 13">L9</strain>
    </source>
</reference>
<dbReference type="PANTHER" id="PTHR39321:SF3">
    <property type="entry name" value="PHOSPHOPANTETHEINE ADENYLYLTRANSFERASE"/>
    <property type="match status" value="1"/>
</dbReference>
<keyword evidence="3 10" id="KW-0662">Pyridine nucleotide biosynthesis</keyword>
<dbReference type="GO" id="GO:0009435">
    <property type="term" value="P:NAD+ biosynthetic process"/>
    <property type="evidence" value="ECO:0007669"/>
    <property type="project" value="UniProtKB-UniRule"/>
</dbReference>
<accession>A0A6N8FD23</accession>
<dbReference type="NCBIfam" id="TIGR00125">
    <property type="entry name" value="cyt_tran_rel"/>
    <property type="match status" value="1"/>
</dbReference>
<evidence type="ECO:0000256" key="8">
    <source>
        <dbReference type="ARBA" id="ARBA00023027"/>
    </source>
</evidence>
<dbReference type="HAMAP" id="MF_00244">
    <property type="entry name" value="NaMN_adenylyltr"/>
    <property type="match status" value="1"/>
</dbReference>
<keyword evidence="4 10" id="KW-0808">Transferase</keyword>
<name>A0A6N8FD23_9BACI</name>
<keyword evidence="7 10" id="KW-0067">ATP-binding</keyword>
<dbReference type="EMBL" id="WOCA01000001">
    <property type="protein sequence ID" value="MUK87061.1"/>
    <property type="molecule type" value="Genomic_DNA"/>
</dbReference>
<dbReference type="InterPro" id="IPR004821">
    <property type="entry name" value="Cyt_trans-like"/>
</dbReference>
<dbReference type="GO" id="GO:0005524">
    <property type="term" value="F:ATP binding"/>
    <property type="evidence" value="ECO:0007669"/>
    <property type="project" value="UniProtKB-KW"/>
</dbReference>
<evidence type="ECO:0000256" key="4">
    <source>
        <dbReference type="ARBA" id="ARBA00022679"/>
    </source>
</evidence>
<evidence type="ECO:0000256" key="5">
    <source>
        <dbReference type="ARBA" id="ARBA00022695"/>
    </source>
</evidence>
<evidence type="ECO:0000256" key="9">
    <source>
        <dbReference type="ARBA" id="ARBA00048721"/>
    </source>
</evidence>
<comment type="function">
    <text evidence="1 10">Catalyzes the reversible adenylation of nicotinate mononucleotide (NaMN) to nicotinic acid adenine dinucleotide (NaAD).</text>
</comment>
<keyword evidence="6 10" id="KW-0547">Nucleotide-binding</keyword>
<evidence type="ECO:0000256" key="3">
    <source>
        <dbReference type="ARBA" id="ARBA00022642"/>
    </source>
</evidence>
<gene>
    <name evidence="10" type="primary">nadD</name>
    <name evidence="12" type="ORF">GMD78_01415</name>
</gene>
<dbReference type="NCBIfam" id="TIGR00482">
    <property type="entry name" value="nicotinate (nicotinamide) nucleotide adenylyltransferase"/>
    <property type="match status" value="1"/>
</dbReference>
<protein>
    <recommendedName>
        <fullName evidence="10">Probable nicotinate-nucleotide adenylyltransferase</fullName>
        <ecNumber evidence="10">2.7.7.18</ecNumber>
    </recommendedName>
    <alternativeName>
        <fullName evidence="10">Deamido-NAD(+) diphosphorylase</fullName>
    </alternativeName>
    <alternativeName>
        <fullName evidence="10">Deamido-NAD(+) pyrophosphorylase</fullName>
    </alternativeName>
    <alternativeName>
        <fullName evidence="10">Nicotinate mononucleotide adenylyltransferase</fullName>
        <shortName evidence="10">NaMN adenylyltransferase</shortName>
    </alternativeName>
</protein>
<evidence type="ECO:0000313" key="13">
    <source>
        <dbReference type="Proteomes" id="UP000469125"/>
    </source>
</evidence>
<dbReference type="Proteomes" id="UP000469125">
    <property type="component" value="Unassembled WGS sequence"/>
</dbReference>
<feature type="domain" description="Cytidyltransferase-like" evidence="11">
    <location>
        <begin position="6"/>
        <end position="161"/>
    </location>
</feature>
<dbReference type="NCBIfam" id="NF000840">
    <property type="entry name" value="PRK00071.1-3"/>
    <property type="match status" value="1"/>
</dbReference>
<dbReference type="SUPFAM" id="SSF52374">
    <property type="entry name" value="Nucleotidylyl transferase"/>
    <property type="match status" value="1"/>
</dbReference>
<proteinExistence type="inferred from homology"/>
<dbReference type="AlphaFoldDB" id="A0A6N8FD23"/>
<dbReference type="RefSeq" id="WP_155666418.1">
    <property type="nucleotide sequence ID" value="NZ_WOCA01000001.1"/>
</dbReference>
<evidence type="ECO:0000256" key="1">
    <source>
        <dbReference type="ARBA" id="ARBA00002324"/>
    </source>
</evidence>
<evidence type="ECO:0000313" key="12">
    <source>
        <dbReference type="EMBL" id="MUK87061.1"/>
    </source>
</evidence>
<evidence type="ECO:0000256" key="10">
    <source>
        <dbReference type="HAMAP-Rule" id="MF_00244"/>
    </source>
</evidence>
<dbReference type="UniPathway" id="UPA00253">
    <property type="reaction ID" value="UER00332"/>
</dbReference>
<keyword evidence="8 10" id="KW-0520">NAD</keyword>
<dbReference type="Pfam" id="PF01467">
    <property type="entry name" value="CTP_transf_like"/>
    <property type="match status" value="1"/>
</dbReference>
<comment type="similarity">
    <text evidence="10">Belongs to the NadD family.</text>
</comment>
<dbReference type="GO" id="GO:0004515">
    <property type="term" value="F:nicotinate-nucleotide adenylyltransferase activity"/>
    <property type="evidence" value="ECO:0007669"/>
    <property type="project" value="UniProtKB-UniRule"/>
</dbReference>
<comment type="caution">
    <text evidence="12">The sequence shown here is derived from an EMBL/GenBank/DDBJ whole genome shotgun (WGS) entry which is preliminary data.</text>
</comment>
<evidence type="ECO:0000256" key="7">
    <source>
        <dbReference type="ARBA" id="ARBA00022840"/>
    </source>
</evidence>
<comment type="pathway">
    <text evidence="2 10">Cofactor biosynthesis; NAD(+) biosynthesis; deamido-NAD(+) from nicotinate D-ribonucleotide: step 1/1.</text>
</comment>
<dbReference type="CDD" id="cd02165">
    <property type="entry name" value="NMNAT"/>
    <property type="match status" value="1"/>
</dbReference>
<dbReference type="InterPro" id="IPR005248">
    <property type="entry name" value="NadD/NMNAT"/>
</dbReference>
<evidence type="ECO:0000259" key="11">
    <source>
        <dbReference type="Pfam" id="PF01467"/>
    </source>
</evidence>
<organism evidence="12 13">
    <name type="scientific">Ornithinibacillus caprae</name>
    <dbReference type="NCBI Taxonomy" id="2678566"/>
    <lineage>
        <taxon>Bacteria</taxon>
        <taxon>Bacillati</taxon>
        <taxon>Bacillota</taxon>
        <taxon>Bacilli</taxon>
        <taxon>Bacillales</taxon>
        <taxon>Bacillaceae</taxon>
        <taxon>Ornithinibacillus</taxon>
    </lineage>
</organism>
<dbReference type="InterPro" id="IPR014729">
    <property type="entry name" value="Rossmann-like_a/b/a_fold"/>
</dbReference>
<comment type="catalytic activity">
    <reaction evidence="9 10">
        <text>nicotinate beta-D-ribonucleotide + ATP + H(+) = deamido-NAD(+) + diphosphate</text>
        <dbReference type="Rhea" id="RHEA:22860"/>
        <dbReference type="ChEBI" id="CHEBI:15378"/>
        <dbReference type="ChEBI" id="CHEBI:30616"/>
        <dbReference type="ChEBI" id="CHEBI:33019"/>
        <dbReference type="ChEBI" id="CHEBI:57502"/>
        <dbReference type="ChEBI" id="CHEBI:58437"/>
        <dbReference type="EC" id="2.7.7.18"/>
    </reaction>
</comment>
<dbReference type="NCBIfam" id="NF000841">
    <property type="entry name" value="PRK00071.1-4"/>
    <property type="match status" value="1"/>
</dbReference>
<dbReference type="PANTHER" id="PTHR39321">
    <property type="entry name" value="NICOTINATE-NUCLEOTIDE ADENYLYLTRANSFERASE-RELATED"/>
    <property type="match status" value="1"/>
</dbReference>
<keyword evidence="13" id="KW-1185">Reference proteome</keyword>
<dbReference type="Gene3D" id="3.40.50.620">
    <property type="entry name" value="HUPs"/>
    <property type="match status" value="1"/>
</dbReference>
<evidence type="ECO:0000256" key="6">
    <source>
        <dbReference type="ARBA" id="ARBA00022741"/>
    </source>
</evidence>